<proteinExistence type="predicted"/>
<comment type="caution">
    <text evidence="2">The sequence shown here is derived from an EMBL/GenBank/DDBJ whole genome shotgun (WGS) entry which is preliminary data.</text>
</comment>
<reference evidence="2" key="2">
    <citation type="journal article" date="2022" name="Microbiol. Resour. Announc.">
        <title>Metagenome Sequencing to Explore Phylogenomics of Terrestrial Cyanobacteria.</title>
        <authorList>
            <person name="Ward R.D."/>
            <person name="Stajich J.E."/>
            <person name="Johansen J.R."/>
            <person name="Huntemann M."/>
            <person name="Clum A."/>
            <person name="Foster B."/>
            <person name="Foster B."/>
            <person name="Roux S."/>
            <person name="Palaniappan K."/>
            <person name="Varghese N."/>
            <person name="Mukherjee S."/>
            <person name="Reddy T.B.K."/>
            <person name="Daum C."/>
            <person name="Copeland A."/>
            <person name="Chen I.A."/>
            <person name="Ivanova N.N."/>
            <person name="Kyrpides N.C."/>
            <person name="Shapiro N."/>
            <person name="Eloe-Fadrosh E.A."/>
            <person name="Pietrasiak N."/>
        </authorList>
    </citation>
    <scope>NUCLEOTIDE SEQUENCE</scope>
    <source>
        <strain evidence="2">UHER 2000/2452</strain>
    </source>
</reference>
<evidence type="ECO:0000259" key="1">
    <source>
        <dbReference type="Pfam" id="PF20670"/>
    </source>
</evidence>
<dbReference type="AlphaFoldDB" id="A0A951QA09"/>
<dbReference type="Pfam" id="PF20670">
    <property type="entry name" value="DUF6816"/>
    <property type="match status" value="1"/>
</dbReference>
<dbReference type="InterPro" id="IPR049213">
    <property type="entry name" value="DUF6816"/>
</dbReference>
<dbReference type="EMBL" id="JAHHHD010000006">
    <property type="protein sequence ID" value="MBW4658630.1"/>
    <property type="molecule type" value="Genomic_DNA"/>
</dbReference>
<feature type="domain" description="DUF6816" evidence="1">
    <location>
        <begin position="29"/>
        <end position="264"/>
    </location>
</feature>
<evidence type="ECO:0000313" key="3">
    <source>
        <dbReference type="Proteomes" id="UP000757435"/>
    </source>
</evidence>
<sequence>MSAQAASPLSARLSQYPNWQSKPPVQPSRGDLVYPEWFEGNWTVTTTLLGMAAPLAPDIVTPGYESNRQFLNQPIAFKVRFIEAETKGIDALLSLVLNRGGKQIISDRAFNGMSLAKAYLGDRAILAVKVDPNNPNRQITLLRGESTEALFSERQLISTVIGRAVEAPTDDRFITTEVFQQEFRGTPQLYFNEVENTTAYLHHSADTSADASEDDAIAIEADQVTAIYLSPQDPNYFKTIPNGNFLGEPQPVALYRYKLEFVRDTDQISNF</sequence>
<organism evidence="2 3">
    <name type="scientific">Drouetiella hepatica Uher 2000/2452</name>
    <dbReference type="NCBI Taxonomy" id="904376"/>
    <lineage>
        <taxon>Bacteria</taxon>
        <taxon>Bacillati</taxon>
        <taxon>Cyanobacteriota</taxon>
        <taxon>Cyanophyceae</taxon>
        <taxon>Oculatellales</taxon>
        <taxon>Oculatellaceae</taxon>
        <taxon>Drouetiella</taxon>
    </lineage>
</organism>
<reference evidence="2" key="1">
    <citation type="submission" date="2021-05" db="EMBL/GenBank/DDBJ databases">
        <authorList>
            <person name="Pietrasiak N."/>
            <person name="Ward R."/>
            <person name="Stajich J.E."/>
            <person name="Kurbessoian T."/>
        </authorList>
    </citation>
    <scope>NUCLEOTIDE SEQUENCE</scope>
    <source>
        <strain evidence="2">UHER 2000/2452</strain>
    </source>
</reference>
<name>A0A951QA09_9CYAN</name>
<dbReference type="Proteomes" id="UP000757435">
    <property type="component" value="Unassembled WGS sequence"/>
</dbReference>
<gene>
    <name evidence="2" type="ORF">KME15_08145</name>
</gene>
<protein>
    <recommendedName>
        <fullName evidence="1">DUF6816 domain-containing protein</fullName>
    </recommendedName>
</protein>
<accession>A0A951QA09</accession>
<evidence type="ECO:0000313" key="2">
    <source>
        <dbReference type="EMBL" id="MBW4658630.1"/>
    </source>
</evidence>